<evidence type="ECO:0000313" key="2">
    <source>
        <dbReference type="Proteomes" id="UP000595933"/>
    </source>
</evidence>
<organism evidence="1 2">
    <name type="scientific">Stutzerimonas balearica</name>
    <dbReference type="NCBI Taxonomy" id="74829"/>
    <lineage>
        <taxon>Bacteria</taxon>
        <taxon>Pseudomonadati</taxon>
        <taxon>Pseudomonadota</taxon>
        <taxon>Gammaproteobacteria</taxon>
        <taxon>Pseudomonadales</taxon>
        <taxon>Pseudomonadaceae</taxon>
        <taxon>Stutzerimonas</taxon>
    </lineage>
</organism>
<proteinExistence type="predicted"/>
<name>A0A9X7V725_9GAMM</name>
<dbReference type="AlphaFoldDB" id="A0A9X7V725"/>
<gene>
    <name evidence="1" type="ORF">I6H70_09150</name>
</gene>
<dbReference type="RefSeq" id="WP_200293772.1">
    <property type="nucleotide sequence ID" value="NZ_CP067013.1"/>
</dbReference>
<sequence length="208" mass="22549">MYLLDSDAAKKICQYRLLNELAAALGCALSDFAVLPQLKYQLKLTNADKARDKLGSQEAVDMARQLVEAASEVVVLADSANPLLELNRPDIDSGEATLFAALHGDDDSSLVSGDKRAFVALSKVDDIPVVDALWARLICLEEALLLILQHAEFQQVSEKVRSVPVVDMAISIAFGRVHANPIDDVLNGLNSYLLDLQANTSGKYQLPS</sequence>
<accession>A0A9X7V725</accession>
<dbReference type="Proteomes" id="UP000595933">
    <property type="component" value="Chromosome"/>
</dbReference>
<protein>
    <submittedName>
        <fullName evidence="1">Uncharacterized protein</fullName>
    </submittedName>
</protein>
<evidence type="ECO:0000313" key="1">
    <source>
        <dbReference type="EMBL" id="QQN52559.1"/>
    </source>
</evidence>
<dbReference type="EMBL" id="CP067013">
    <property type="protein sequence ID" value="QQN52559.1"/>
    <property type="molecule type" value="Genomic_DNA"/>
</dbReference>
<reference evidence="1 2" key="1">
    <citation type="submission" date="2020-12" db="EMBL/GenBank/DDBJ databases">
        <title>FDA dAtabase for Regulatory Grade micrObial Sequences (FDA-ARGOS): Supporting development and validation of Infectious Disease Dx tests.</title>
        <authorList>
            <person name="Sproer C."/>
            <person name="Gronow S."/>
            <person name="Severitt S."/>
            <person name="Schroder I."/>
            <person name="Tallon L."/>
            <person name="Sadzewicz L."/>
            <person name="Zhao X."/>
            <person name="Boylan J."/>
            <person name="Ott S."/>
            <person name="Bowen H."/>
            <person name="Vavikolanu K."/>
            <person name="Mehta A."/>
            <person name="Aluvathingal J."/>
            <person name="Nadendla S."/>
            <person name="Lowell S."/>
            <person name="Myers T."/>
            <person name="Yan Y."/>
            <person name="Sichtig H."/>
        </authorList>
    </citation>
    <scope>NUCLEOTIDE SEQUENCE [LARGE SCALE GENOMIC DNA]</scope>
    <source>
        <strain evidence="1 2">FDAARGOS_1013</strain>
    </source>
</reference>